<feature type="region of interest" description="Disordered" evidence="1">
    <location>
        <begin position="539"/>
        <end position="597"/>
    </location>
</feature>
<evidence type="ECO:0000313" key="2">
    <source>
        <dbReference type="EMBL" id="GMK57968.1"/>
    </source>
</evidence>
<feature type="compositionally biased region" description="Low complexity" evidence="1">
    <location>
        <begin position="560"/>
        <end position="590"/>
    </location>
</feature>
<protein>
    <recommendedName>
        <fullName evidence="4">Protein kinase domain-containing protein</fullName>
    </recommendedName>
</protein>
<gene>
    <name evidence="2" type="ORF">CspeluHIS016_0408020</name>
</gene>
<name>A0AAD3YDA4_9TREE</name>
<proteinExistence type="predicted"/>
<comment type="caution">
    <text evidence="2">The sequence shown here is derived from an EMBL/GenBank/DDBJ whole genome shotgun (WGS) entry which is preliminary data.</text>
</comment>
<organism evidence="2 3">
    <name type="scientific">Cutaneotrichosporon spelunceum</name>
    <dbReference type="NCBI Taxonomy" id="1672016"/>
    <lineage>
        <taxon>Eukaryota</taxon>
        <taxon>Fungi</taxon>
        <taxon>Dikarya</taxon>
        <taxon>Basidiomycota</taxon>
        <taxon>Agaricomycotina</taxon>
        <taxon>Tremellomycetes</taxon>
        <taxon>Trichosporonales</taxon>
        <taxon>Trichosporonaceae</taxon>
        <taxon>Cutaneotrichosporon</taxon>
    </lineage>
</organism>
<feature type="compositionally biased region" description="Polar residues" evidence="1">
    <location>
        <begin position="469"/>
        <end position="479"/>
    </location>
</feature>
<feature type="compositionally biased region" description="Pro residues" evidence="1">
    <location>
        <begin position="545"/>
        <end position="559"/>
    </location>
</feature>
<evidence type="ECO:0000313" key="3">
    <source>
        <dbReference type="Proteomes" id="UP001222932"/>
    </source>
</evidence>
<evidence type="ECO:0000256" key="1">
    <source>
        <dbReference type="SAM" id="MobiDB-lite"/>
    </source>
</evidence>
<accession>A0AAD3YDA4</accession>
<keyword evidence="3" id="KW-1185">Reference proteome</keyword>
<dbReference type="AlphaFoldDB" id="A0AAD3YDA4"/>
<reference evidence="2" key="2">
    <citation type="submission" date="2023-06" db="EMBL/GenBank/DDBJ databases">
        <authorList>
            <person name="Kobayashi Y."/>
            <person name="Kayamori A."/>
            <person name="Aoki K."/>
            <person name="Shiwa Y."/>
            <person name="Fujita N."/>
            <person name="Sugita T."/>
            <person name="Iwasaki W."/>
            <person name="Tanaka N."/>
            <person name="Takashima M."/>
        </authorList>
    </citation>
    <scope>NUCLEOTIDE SEQUENCE</scope>
    <source>
        <strain evidence="2">HIS016</strain>
    </source>
</reference>
<dbReference type="EMBL" id="BTCM01000004">
    <property type="protein sequence ID" value="GMK57968.1"/>
    <property type="molecule type" value="Genomic_DNA"/>
</dbReference>
<dbReference type="Proteomes" id="UP001222932">
    <property type="component" value="Unassembled WGS sequence"/>
</dbReference>
<reference evidence="2" key="1">
    <citation type="journal article" date="2023" name="BMC Genomics">
        <title>Chromosome-level genome assemblies of Cutaneotrichosporon spp. (Trichosporonales, Basidiomycota) reveal imbalanced evolution between nucleotide sequences and chromosome synteny.</title>
        <authorList>
            <person name="Kobayashi Y."/>
            <person name="Kayamori A."/>
            <person name="Aoki K."/>
            <person name="Shiwa Y."/>
            <person name="Matsutani M."/>
            <person name="Fujita N."/>
            <person name="Sugita T."/>
            <person name="Iwasaki W."/>
            <person name="Tanaka N."/>
            <person name="Takashima M."/>
        </authorList>
    </citation>
    <scope>NUCLEOTIDE SEQUENCE</scope>
    <source>
        <strain evidence="2">HIS016</strain>
    </source>
</reference>
<feature type="region of interest" description="Disordered" evidence="1">
    <location>
        <begin position="427"/>
        <end position="494"/>
    </location>
</feature>
<evidence type="ECO:0008006" key="4">
    <source>
        <dbReference type="Google" id="ProtNLM"/>
    </source>
</evidence>
<sequence length="789" mass="85334">MNPDDREDLRQIRAHLAAQPPLLEEAKRLVAAMDDRIAADIARVSRRVFPEHLPRNVHELHSRYVFPELDSNRADRPISFITPKSTKSTDTSKYAGQETIQVEWGGDILRGIRKHVDAALSLDTDNNSPIVRDWTRLYQTSSEVLGRAPLGYEDDISAATLALLGLPLNDVLTAPEAFRPGRMPGHKPKWQCPRQTTTSVGITDWICKLMDKPGQPTTSVTEWKRADVLRTESIKAAVEQASDNHRDNLPPFTLRNAGQKTIVQEGAQIHDNMAKAILQVWAQAHYNQCRWMILFNTDVAAVFYLAGPYKLLVSPIIERQAGRDPRGRPTLATVLLGTAFADLPQPASEDGVDPQVTFFKVPLELVQALEPTWPSASAGARKRAREEKKLDMEVDAGDAGDAGATDDIVTNHVVTDDIGVTDDIDTAGNGDTSTAHDPCTTLARPTPHLSGRPRWTSGALAVATPANGKESSPGPTKNSAVAKDSPPSVLLVGPRSSAGRVWTTYVAKLITGPAEMQTVELRWDPSYWVVPGSQPVAGAPHYDPGVPPSTPPSSPPPLEPDWSPSSGTTDSDSSCTTDSDSSCMKDSGSSRGPGPLVVRICEPQLAGSAEDSEDDNDPDDPANAAVSLVADIQNETNIYSRAAERGLQGSVLPKWYGLFRSDATGDTTGVWLSVLEDVGPTADAVAAGETDVRLHPLARVPAVWRRDVLDMYDTLHAAGIAHGDLAARHVRLGNGPARWDVDHGWSRKLGEELGLRLIDMDQGKVCAAAVAEERAAVRDWLGIMRGRGL</sequence>